<evidence type="ECO:0000313" key="2">
    <source>
        <dbReference type="EMBL" id="AJW70492.1"/>
    </source>
</evidence>
<dbReference type="AlphaFoldDB" id="A0A0D5C260"/>
<evidence type="ECO:0000313" key="3">
    <source>
        <dbReference type="Proteomes" id="UP000032408"/>
    </source>
</evidence>
<keyword evidence="1" id="KW-1133">Transmembrane helix</keyword>
<proteinExistence type="predicted"/>
<feature type="transmembrane region" description="Helical" evidence="1">
    <location>
        <begin position="101"/>
        <end position="123"/>
    </location>
</feature>
<organism evidence="2 3">
    <name type="scientific">Nitrosopumilus adriaticus</name>
    <dbReference type="NCBI Taxonomy" id="1580092"/>
    <lineage>
        <taxon>Archaea</taxon>
        <taxon>Nitrososphaerota</taxon>
        <taxon>Nitrososphaeria</taxon>
        <taxon>Nitrosopumilales</taxon>
        <taxon>Nitrosopumilaceae</taxon>
        <taxon>Nitrosopumilus</taxon>
    </lineage>
</organism>
<name>A0A0D5C260_9ARCH</name>
<dbReference type="KEGG" id="nin:NADRNF5_0798"/>
<keyword evidence="1" id="KW-0812">Transmembrane</keyword>
<evidence type="ECO:0000256" key="1">
    <source>
        <dbReference type="SAM" id="Phobius"/>
    </source>
</evidence>
<gene>
    <name evidence="2" type="ORF">NADRNF5_0798</name>
</gene>
<dbReference type="OrthoDB" id="10607at2157"/>
<feature type="transmembrane region" description="Helical" evidence="1">
    <location>
        <begin position="143"/>
        <end position="165"/>
    </location>
</feature>
<reference evidence="3" key="1">
    <citation type="submission" date="2015-03" db="EMBL/GenBank/DDBJ databases">
        <title>Characterization of two novel Thaumarchaeota isolated from the Northern Adriatic Sea.</title>
        <authorList>
            <person name="Bayer B."/>
            <person name="Vojvoda J."/>
            <person name="Offre P."/>
            <person name="Srivastava A."/>
            <person name="Elisabeth N."/>
            <person name="Garcia J.A.L."/>
            <person name="Schleper C."/>
            <person name="Herndl G.J."/>
        </authorList>
    </citation>
    <scope>NUCLEOTIDE SEQUENCE [LARGE SCALE GENOMIC DNA]</scope>
    <source>
        <strain evidence="3">NF5</strain>
    </source>
</reference>
<keyword evidence="1" id="KW-0472">Membrane</keyword>
<protein>
    <submittedName>
        <fullName evidence="2">Uncharacterized protein</fullName>
    </submittedName>
</protein>
<dbReference type="EMBL" id="CP011070">
    <property type="protein sequence ID" value="AJW70492.1"/>
    <property type="molecule type" value="Genomic_DNA"/>
</dbReference>
<dbReference type="RefSeq" id="WP_048115872.1">
    <property type="nucleotide sequence ID" value="NZ_CP011070.1"/>
</dbReference>
<feature type="transmembrane region" description="Helical" evidence="1">
    <location>
        <begin position="57"/>
        <end position="81"/>
    </location>
</feature>
<sequence>MRFDNSDDFDGFEYDSKKEAQLLEKFNDYANLEKKISKRAFLEVSDESKPGKFGKKFIISAMIQGAIVTGLTIALFLNQLFVFNGNPQNMFEFAFTDNLGIFFFGFVLQIGLTAGLATIGIFYNHIETNLHSGFSKFNTLVSWIHLFGTNVFGSIITISLIFAGIATSPLYQTELSYLLSSIPSLVYISAISLAIVLGIGILGTLFLFMKKNSDD</sequence>
<dbReference type="HOGENOM" id="CLU_1280737_0_0_2"/>
<feature type="transmembrane region" description="Helical" evidence="1">
    <location>
        <begin position="185"/>
        <end position="209"/>
    </location>
</feature>
<reference evidence="2 3" key="2">
    <citation type="journal article" date="2016" name="ISME J.">
        <title>Physiological and genomic characterization of two novel marine thaumarchaeal strains indicates niche differentiation.</title>
        <authorList>
            <person name="Bayer B."/>
            <person name="Vojvoda J."/>
            <person name="Offre P."/>
            <person name="Alves R.J."/>
            <person name="Elisabeth N.H."/>
            <person name="Garcia J.A."/>
            <person name="Volland J.M."/>
            <person name="Srivastava A."/>
            <person name="Schleper C."/>
            <person name="Herndl G.J."/>
        </authorList>
    </citation>
    <scope>NUCLEOTIDE SEQUENCE [LARGE SCALE GENOMIC DNA]</scope>
    <source>
        <strain evidence="2 3">NF5</strain>
    </source>
</reference>
<accession>A0A0D5C260</accession>
<dbReference type="Proteomes" id="UP000032408">
    <property type="component" value="Chromosome"/>
</dbReference>
<dbReference type="GeneID" id="24820028"/>
<keyword evidence="3" id="KW-1185">Reference proteome</keyword>